<keyword evidence="1" id="KW-1133">Transmembrane helix</keyword>
<keyword evidence="1" id="KW-0472">Membrane</keyword>
<organism evidence="2 3">
    <name type="scientific">Granulibacter bethesdensis</name>
    <dbReference type="NCBI Taxonomy" id="364410"/>
    <lineage>
        <taxon>Bacteria</taxon>
        <taxon>Pseudomonadati</taxon>
        <taxon>Pseudomonadota</taxon>
        <taxon>Alphaproteobacteria</taxon>
        <taxon>Acetobacterales</taxon>
        <taxon>Acetobacteraceae</taxon>
        <taxon>Granulibacter</taxon>
    </lineage>
</organism>
<accession>A0AAC9K6Y8</accession>
<dbReference type="RefSeq" id="WP_157692540.1">
    <property type="nucleotide sequence ID" value="NZ_CP018191.1"/>
</dbReference>
<keyword evidence="1" id="KW-0812">Transmembrane</keyword>
<dbReference type="AlphaFoldDB" id="A0AAC9K6Y8"/>
<feature type="transmembrane region" description="Helical" evidence="1">
    <location>
        <begin position="6"/>
        <end position="26"/>
    </location>
</feature>
<dbReference type="EMBL" id="CP018191">
    <property type="protein sequence ID" value="APH53980.1"/>
    <property type="molecule type" value="Genomic_DNA"/>
</dbReference>
<evidence type="ECO:0000313" key="2">
    <source>
        <dbReference type="EMBL" id="APH53980.1"/>
    </source>
</evidence>
<protein>
    <submittedName>
        <fullName evidence="2">Uncharacterized protein</fullName>
    </submittedName>
</protein>
<sequence length="48" mass="5252">MRGQDWMPVLVLLGLLCLAVAGWMLFPRLQAFIAFQDCAAAGRVDCSP</sequence>
<gene>
    <name evidence="2" type="ORF">GbCGDNIH9_0728</name>
</gene>
<proteinExistence type="predicted"/>
<evidence type="ECO:0000256" key="1">
    <source>
        <dbReference type="SAM" id="Phobius"/>
    </source>
</evidence>
<evidence type="ECO:0000313" key="3">
    <source>
        <dbReference type="Proteomes" id="UP000182373"/>
    </source>
</evidence>
<dbReference type="Proteomes" id="UP000182373">
    <property type="component" value="Chromosome"/>
</dbReference>
<reference evidence="3" key="1">
    <citation type="submission" date="2016-11" db="EMBL/GenBank/DDBJ databases">
        <title>Comparative genomic and phenotypic analysis of Granulibacter bethesdensis clinical isolates from patients with chronic granulomatous disease.</title>
        <authorList>
            <person name="Zarember K.A."/>
            <person name="Porcella S.F."/>
            <person name="Chu J."/>
            <person name="Ding L."/>
            <person name="Dahlstrom E."/>
            <person name="Barbian K."/>
            <person name="Martens C."/>
            <person name="Sykora L."/>
            <person name="Kramer S."/>
            <person name="Pettinato A.M."/>
            <person name="Hong H."/>
            <person name="Wald G."/>
            <person name="Berg L.J."/>
            <person name="Rogge L.S."/>
            <person name="Greenberg D.E."/>
            <person name="Falcone E.L."/>
            <person name="Neves J.F."/>
            <person name="Simoes M.J."/>
            <person name="Casal M."/>
            <person name="Rodriguez-Lopez F.C."/>
            <person name="Zelazny A."/>
            <person name="Gallin J.I."/>
            <person name="Holland S.M."/>
        </authorList>
    </citation>
    <scope>NUCLEOTIDE SEQUENCE [LARGE SCALE GENOMIC DNA]</scope>
    <source>
        <strain evidence="3">NIH9.1</strain>
    </source>
</reference>
<name>A0AAC9K6Y8_9PROT</name>